<dbReference type="Proteomes" id="UP001176961">
    <property type="component" value="Unassembled WGS sequence"/>
</dbReference>
<feature type="transmembrane region" description="Helical" evidence="1">
    <location>
        <begin position="47"/>
        <end position="71"/>
    </location>
</feature>
<dbReference type="AlphaFoldDB" id="A0AA36M6Z7"/>
<proteinExistence type="predicted"/>
<gene>
    <name evidence="2" type="ORF">CYNAS_LOCUS12499</name>
</gene>
<reference evidence="2" key="1">
    <citation type="submission" date="2023-07" db="EMBL/GenBank/DDBJ databases">
        <authorList>
            <consortium name="CYATHOMIX"/>
        </authorList>
    </citation>
    <scope>NUCLEOTIDE SEQUENCE</scope>
    <source>
        <strain evidence="2">N/A</strain>
    </source>
</reference>
<name>A0AA36M6Z7_CYLNA</name>
<evidence type="ECO:0000256" key="1">
    <source>
        <dbReference type="SAM" id="Phobius"/>
    </source>
</evidence>
<evidence type="ECO:0000313" key="3">
    <source>
        <dbReference type="Proteomes" id="UP001176961"/>
    </source>
</evidence>
<dbReference type="EMBL" id="CATQJL010000223">
    <property type="protein sequence ID" value="CAJ0600516.1"/>
    <property type="molecule type" value="Genomic_DNA"/>
</dbReference>
<keyword evidence="1" id="KW-1133">Transmembrane helix</keyword>
<sequence>MHVVRLISPVYVLLFITEFCQFAAIVYASLVRFMLGAFVLRLFSHTYNLSVALSVFLTPTLLILHHPNLAAKFIKKKARTMHVSPMDASATTATYFGELKKMWR</sequence>
<keyword evidence="1" id="KW-0812">Transmembrane</keyword>
<organism evidence="2 3">
    <name type="scientific">Cylicocyclus nassatus</name>
    <name type="common">Nematode worm</name>
    <dbReference type="NCBI Taxonomy" id="53992"/>
    <lineage>
        <taxon>Eukaryota</taxon>
        <taxon>Metazoa</taxon>
        <taxon>Ecdysozoa</taxon>
        <taxon>Nematoda</taxon>
        <taxon>Chromadorea</taxon>
        <taxon>Rhabditida</taxon>
        <taxon>Rhabditina</taxon>
        <taxon>Rhabditomorpha</taxon>
        <taxon>Strongyloidea</taxon>
        <taxon>Strongylidae</taxon>
        <taxon>Cylicocyclus</taxon>
    </lineage>
</organism>
<accession>A0AA36M6Z7</accession>
<comment type="caution">
    <text evidence="2">The sequence shown here is derived from an EMBL/GenBank/DDBJ whole genome shotgun (WGS) entry which is preliminary data.</text>
</comment>
<keyword evidence="3" id="KW-1185">Reference proteome</keyword>
<protein>
    <submittedName>
        <fullName evidence="2">Uncharacterized protein</fullName>
    </submittedName>
</protein>
<keyword evidence="1" id="KW-0472">Membrane</keyword>
<evidence type="ECO:0000313" key="2">
    <source>
        <dbReference type="EMBL" id="CAJ0600516.1"/>
    </source>
</evidence>
<feature type="transmembrane region" description="Helical" evidence="1">
    <location>
        <begin position="12"/>
        <end position="35"/>
    </location>
</feature>